<feature type="transmembrane region" description="Helical" evidence="1">
    <location>
        <begin position="40"/>
        <end position="64"/>
    </location>
</feature>
<organism evidence="2 3">
    <name type="scientific">Nitrosospira multiformis</name>
    <dbReference type="NCBI Taxonomy" id="1231"/>
    <lineage>
        <taxon>Bacteria</taxon>
        <taxon>Pseudomonadati</taxon>
        <taxon>Pseudomonadota</taxon>
        <taxon>Betaproteobacteria</taxon>
        <taxon>Nitrosomonadales</taxon>
        <taxon>Nitrosomonadaceae</taxon>
        <taxon>Nitrosospira</taxon>
    </lineage>
</organism>
<evidence type="ECO:0000256" key="1">
    <source>
        <dbReference type="SAM" id="Phobius"/>
    </source>
</evidence>
<dbReference type="EMBL" id="FNKY01000001">
    <property type="protein sequence ID" value="SDQ66824.1"/>
    <property type="molecule type" value="Genomic_DNA"/>
</dbReference>
<feature type="transmembrane region" description="Helical" evidence="1">
    <location>
        <begin position="6"/>
        <end position="28"/>
    </location>
</feature>
<proteinExistence type="predicted"/>
<name>A0ABY0TDR6_9PROT</name>
<evidence type="ECO:0000313" key="3">
    <source>
        <dbReference type="Proteomes" id="UP000183471"/>
    </source>
</evidence>
<protein>
    <submittedName>
        <fullName evidence="2">Uncharacterized protein</fullName>
    </submittedName>
</protein>
<gene>
    <name evidence="2" type="ORF">SAMN05216402_1773</name>
</gene>
<keyword evidence="3" id="KW-1185">Reference proteome</keyword>
<evidence type="ECO:0000313" key="2">
    <source>
        <dbReference type="EMBL" id="SDQ66824.1"/>
    </source>
</evidence>
<comment type="caution">
    <text evidence="2">The sequence shown here is derived from an EMBL/GenBank/DDBJ whole genome shotgun (WGS) entry which is preliminary data.</text>
</comment>
<keyword evidence="1" id="KW-0812">Transmembrane</keyword>
<sequence>MLTIFLTIAAAYFFAQGAIGCYFFYGLLQLKREQGKMSDLVMTILTWLIYGLTLGGIFALAMLYREYKADATEEMKVIFAITLFVMIGLLFVSLKEWNRLLQKLK</sequence>
<keyword evidence="1" id="KW-0472">Membrane</keyword>
<dbReference type="Proteomes" id="UP000183471">
    <property type="component" value="Unassembled WGS sequence"/>
</dbReference>
<keyword evidence="1" id="KW-1133">Transmembrane helix</keyword>
<accession>A0ABY0TDR6</accession>
<feature type="transmembrane region" description="Helical" evidence="1">
    <location>
        <begin position="76"/>
        <end position="94"/>
    </location>
</feature>
<reference evidence="2 3" key="1">
    <citation type="submission" date="2016-10" db="EMBL/GenBank/DDBJ databases">
        <authorList>
            <person name="Varghese N."/>
            <person name="Submissions S."/>
        </authorList>
    </citation>
    <scope>NUCLEOTIDE SEQUENCE [LARGE SCALE GENOMIC DNA]</scope>
    <source>
        <strain evidence="2 3">Nl1</strain>
    </source>
</reference>
<dbReference type="RefSeq" id="WP_074631980.1">
    <property type="nucleotide sequence ID" value="NZ_FNKY01000001.1"/>
</dbReference>